<proteinExistence type="predicted"/>
<dbReference type="RefSeq" id="WP_161973430.1">
    <property type="nucleotide sequence ID" value="NZ_RXOC01000009.1"/>
</dbReference>
<dbReference type="Proteomes" id="UP000290848">
    <property type="component" value="Unassembled WGS sequence"/>
</dbReference>
<reference evidence="1 2" key="1">
    <citation type="submission" date="2018-12" db="EMBL/GenBank/DDBJ databases">
        <title>The Draft Genome Sequence of the Soil Bacterium Pedobacter tournemirensis R1.</title>
        <authorList>
            <person name="He J."/>
        </authorList>
    </citation>
    <scope>NUCLEOTIDE SEQUENCE [LARGE SCALE GENOMIC DNA]</scope>
    <source>
        <strain evidence="1 2">R1</strain>
    </source>
</reference>
<gene>
    <name evidence="1" type="ORF">EKH83_13995</name>
</gene>
<organism evidence="1 2">
    <name type="scientific">Arcticibacter tournemirensis</name>
    <dbReference type="NCBI Taxonomy" id="699437"/>
    <lineage>
        <taxon>Bacteria</taxon>
        <taxon>Pseudomonadati</taxon>
        <taxon>Bacteroidota</taxon>
        <taxon>Sphingobacteriia</taxon>
        <taxon>Sphingobacteriales</taxon>
        <taxon>Sphingobacteriaceae</taxon>
        <taxon>Arcticibacter</taxon>
    </lineage>
</organism>
<name>A0A4Q0M6X5_9SPHI</name>
<evidence type="ECO:0000313" key="2">
    <source>
        <dbReference type="Proteomes" id="UP000290848"/>
    </source>
</evidence>
<dbReference type="EMBL" id="RXOC01000009">
    <property type="protein sequence ID" value="RXF68828.1"/>
    <property type="molecule type" value="Genomic_DNA"/>
</dbReference>
<protein>
    <recommendedName>
        <fullName evidence="3">Redoxin domain-containing protein</fullName>
    </recommendedName>
</protein>
<evidence type="ECO:0000313" key="1">
    <source>
        <dbReference type="EMBL" id="RXF68828.1"/>
    </source>
</evidence>
<comment type="caution">
    <text evidence="1">The sequence shown here is derived from an EMBL/GenBank/DDBJ whole genome shotgun (WGS) entry which is preliminary data.</text>
</comment>
<accession>A0A4Q0M6X5</accession>
<evidence type="ECO:0008006" key="3">
    <source>
        <dbReference type="Google" id="ProtNLM"/>
    </source>
</evidence>
<dbReference type="AlphaFoldDB" id="A0A4Q0M6X5"/>
<sequence length="217" mass="24203">MKETSLILLIAFLCLSSCTIVVKSLARLAVKDYGEYSDVSISDIQVINDSKHTSFGQLFPGKVVYLTVWRGKINETPYHNNLKYSALVQRFSKYPDVAFANLFICDCSDTSSSGLRLAGKIPAVFSKMNTSSAEGTSFIIGKDGTVLGFRGPKPTDDLLVDYVLFESRKGVPAEKSAKRLIRGINSNSRFKKRELREWYAHHFNKEPLNLSFSVSTP</sequence>